<organism evidence="4 5">
    <name type="scientific">Neoasaia chiangmaiensis</name>
    <dbReference type="NCBI Taxonomy" id="320497"/>
    <lineage>
        <taxon>Bacteria</taxon>
        <taxon>Pseudomonadati</taxon>
        <taxon>Pseudomonadota</taxon>
        <taxon>Alphaproteobacteria</taxon>
        <taxon>Acetobacterales</taxon>
        <taxon>Acetobacteraceae</taxon>
        <taxon>Neoasaia</taxon>
    </lineage>
</organism>
<reference evidence="4 5" key="1">
    <citation type="submission" date="2016-03" db="EMBL/GenBank/DDBJ databases">
        <title>Acetic acid bacteria sequencing.</title>
        <authorList>
            <person name="Brandt J."/>
            <person name="Jakob F."/>
            <person name="Vogel R.F."/>
        </authorList>
    </citation>
    <scope>NUCLEOTIDE SEQUENCE [LARGE SCALE GENOMIC DNA]</scope>
    <source>
        <strain evidence="4 5">NBRC 101099</strain>
    </source>
</reference>
<dbReference type="PROSITE" id="PS50893">
    <property type="entry name" value="ABC_TRANSPORTER_2"/>
    <property type="match status" value="1"/>
</dbReference>
<gene>
    <name evidence="4" type="ORF">A0U93_08530</name>
</gene>
<keyword evidence="1" id="KW-0813">Transport</keyword>
<dbReference type="SMART" id="SM00382">
    <property type="entry name" value="AAA"/>
    <property type="match status" value="1"/>
</dbReference>
<keyword evidence="2" id="KW-0547">Nucleotide-binding</keyword>
<evidence type="ECO:0000313" key="5">
    <source>
        <dbReference type="Proteomes" id="UP000188604"/>
    </source>
</evidence>
<keyword evidence="5" id="KW-1185">Reference proteome</keyword>
<proteinExistence type="predicted"/>
<protein>
    <submittedName>
        <fullName evidence="4">ABC transporter</fullName>
    </submittedName>
</protein>
<dbReference type="RefSeq" id="WP_077806993.1">
    <property type="nucleotide sequence ID" value="NZ_BJXS01000007.1"/>
</dbReference>
<dbReference type="InterPro" id="IPR017871">
    <property type="entry name" value="ABC_transporter-like_CS"/>
</dbReference>
<dbReference type="PROSITE" id="PS00211">
    <property type="entry name" value="ABC_TRANSPORTER_1"/>
    <property type="match status" value="1"/>
</dbReference>
<dbReference type="PANTHER" id="PTHR42939:SF1">
    <property type="entry name" value="ABC TRANSPORTER ATP-BINDING PROTEIN ALBC-RELATED"/>
    <property type="match status" value="1"/>
</dbReference>
<dbReference type="GO" id="GO:0005524">
    <property type="term" value="F:ATP binding"/>
    <property type="evidence" value="ECO:0007669"/>
    <property type="project" value="UniProtKB-KW"/>
</dbReference>
<dbReference type="InterPro" id="IPR003439">
    <property type="entry name" value="ABC_transporter-like_ATP-bd"/>
</dbReference>
<evidence type="ECO:0000313" key="4">
    <source>
        <dbReference type="EMBL" id="AQS87981.1"/>
    </source>
</evidence>
<dbReference type="Pfam" id="PF00005">
    <property type="entry name" value="ABC_tran"/>
    <property type="match status" value="1"/>
</dbReference>
<dbReference type="Gene3D" id="3.40.50.300">
    <property type="entry name" value="P-loop containing nucleotide triphosphate hydrolases"/>
    <property type="match status" value="1"/>
</dbReference>
<dbReference type="GO" id="GO:0016887">
    <property type="term" value="F:ATP hydrolysis activity"/>
    <property type="evidence" value="ECO:0007669"/>
    <property type="project" value="InterPro"/>
</dbReference>
<dbReference type="AlphaFoldDB" id="A0A1U9KQ63"/>
<evidence type="ECO:0000256" key="2">
    <source>
        <dbReference type="ARBA" id="ARBA00022741"/>
    </source>
</evidence>
<accession>A0A1U9KQ63</accession>
<dbReference type="STRING" id="320497.A0U93_08530"/>
<dbReference type="CDD" id="cd03230">
    <property type="entry name" value="ABC_DR_subfamily_A"/>
    <property type="match status" value="1"/>
</dbReference>
<sequence length="239" mass="26091">MTNPHLTLRNVSVARGTRLAVQDISLSIHRSQWFGIIGANGSGKTTLLRATAGRLPFATGTCTLDNTDITTNREHRARHIGFAPPADTLPDALRVRELLGFVTPDPDTFTRQLGPLGHALGLSDMLDRWIGDCSAGMRQRVALALAFTTDTGTVILDEPFNWLDPVATYDLKHALQARVAQGLTLITALHDLTTLAQCCTGGAMLANGRIVLNLTEHDLSDANHDLRDFEARTIERLRH</sequence>
<dbReference type="InterPro" id="IPR003593">
    <property type="entry name" value="AAA+_ATPase"/>
</dbReference>
<name>A0A1U9KQ63_9PROT</name>
<keyword evidence="3" id="KW-0067">ATP-binding</keyword>
<dbReference type="OrthoDB" id="9806726at2"/>
<dbReference type="KEGG" id="nch:A0U93_08530"/>
<dbReference type="InterPro" id="IPR027417">
    <property type="entry name" value="P-loop_NTPase"/>
</dbReference>
<dbReference type="EMBL" id="CP014691">
    <property type="protein sequence ID" value="AQS87981.1"/>
    <property type="molecule type" value="Genomic_DNA"/>
</dbReference>
<evidence type="ECO:0000256" key="1">
    <source>
        <dbReference type="ARBA" id="ARBA00022448"/>
    </source>
</evidence>
<dbReference type="InterPro" id="IPR051782">
    <property type="entry name" value="ABC_Transporter_VariousFunc"/>
</dbReference>
<dbReference type="Proteomes" id="UP000188604">
    <property type="component" value="Chromosome"/>
</dbReference>
<dbReference type="PANTHER" id="PTHR42939">
    <property type="entry name" value="ABC TRANSPORTER ATP-BINDING PROTEIN ALBC-RELATED"/>
    <property type="match status" value="1"/>
</dbReference>
<evidence type="ECO:0000256" key="3">
    <source>
        <dbReference type="ARBA" id="ARBA00022840"/>
    </source>
</evidence>
<dbReference type="SUPFAM" id="SSF52540">
    <property type="entry name" value="P-loop containing nucleoside triphosphate hydrolases"/>
    <property type="match status" value="1"/>
</dbReference>